<evidence type="ECO:0000313" key="15">
    <source>
        <dbReference type="EMBL" id="VDN83047.1"/>
    </source>
</evidence>
<dbReference type="InterPro" id="IPR003092">
    <property type="entry name" value="2pore_dom_K_chnl_TASK"/>
</dbReference>
<evidence type="ECO:0000256" key="4">
    <source>
        <dbReference type="ARBA" id="ARBA00022538"/>
    </source>
</evidence>
<dbReference type="GO" id="GO:0030322">
    <property type="term" value="P:stabilization of membrane potential"/>
    <property type="evidence" value="ECO:0007669"/>
    <property type="project" value="TreeGrafter"/>
</dbReference>
<dbReference type="Proteomes" id="UP000278627">
    <property type="component" value="Unassembled WGS sequence"/>
</dbReference>
<comment type="subcellular location">
    <subcellularLocation>
        <location evidence="1">Membrane</location>
        <topology evidence="1">Multi-pass membrane protein</topology>
    </subcellularLocation>
</comment>
<evidence type="ECO:0000256" key="6">
    <source>
        <dbReference type="ARBA" id="ARBA00022826"/>
    </source>
</evidence>
<keyword evidence="11 12" id="KW-0407">Ion channel</keyword>
<feature type="domain" description="Potassium channel" evidence="14">
    <location>
        <begin position="265"/>
        <end position="338"/>
    </location>
</feature>
<comment type="similarity">
    <text evidence="2 12">Belongs to the two pore domain potassium channel (TC 1.A.1.8) family.</text>
</comment>
<evidence type="ECO:0000313" key="17">
    <source>
        <dbReference type="WBParaSite" id="BPAG_0000188001-mRNA-1"/>
    </source>
</evidence>
<evidence type="ECO:0000256" key="5">
    <source>
        <dbReference type="ARBA" id="ARBA00022692"/>
    </source>
</evidence>
<evidence type="ECO:0000256" key="11">
    <source>
        <dbReference type="ARBA" id="ARBA00023303"/>
    </source>
</evidence>
<proteinExistence type="inferred from homology"/>
<keyword evidence="6" id="KW-0631">Potassium channel</keyword>
<dbReference type="Pfam" id="PF07885">
    <property type="entry name" value="Ion_trans_2"/>
    <property type="match status" value="2"/>
</dbReference>
<dbReference type="PRINTS" id="PR01333">
    <property type="entry name" value="2POREKCHANEL"/>
</dbReference>
<dbReference type="PRINTS" id="PR01095">
    <property type="entry name" value="TASKCHANNEL"/>
</dbReference>
<dbReference type="InterPro" id="IPR013099">
    <property type="entry name" value="K_chnl_dom"/>
</dbReference>
<evidence type="ECO:0000256" key="2">
    <source>
        <dbReference type="ARBA" id="ARBA00006666"/>
    </source>
</evidence>
<evidence type="ECO:0000256" key="7">
    <source>
        <dbReference type="ARBA" id="ARBA00022958"/>
    </source>
</evidence>
<feature type="transmembrane region" description="Helical" evidence="13">
    <location>
        <begin position="287"/>
        <end position="306"/>
    </location>
</feature>
<evidence type="ECO:0000256" key="10">
    <source>
        <dbReference type="ARBA" id="ARBA00023136"/>
    </source>
</evidence>
<dbReference type="PANTHER" id="PTHR11003:SF240">
    <property type="entry name" value="POTASSIUM CHANNEL DOMAIN-CONTAINING PROTEIN"/>
    <property type="match status" value="1"/>
</dbReference>
<evidence type="ECO:0000256" key="9">
    <source>
        <dbReference type="ARBA" id="ARBA00023065"/>
    </source>
</evidence>
<keyword evidence="3 12" id="KW-0813">Transport</keyword>
<dbReference type="GO" id="GO:0015271">
    <property type="term" value="F:outward rectifier potassium channel activity"/>
    <property type="evidence" value="ECO:0007669"/>
    <property type="project" value="TreeGrafter"/>
</dbReference>
<dbReference type="InterPro" id="IPR003280">
    <property type="entry name" value="2pore_dom_K_chnl"/>
</dbReference>
<evidence type="ECO:0000259" key="14">
    <source>
        <dbReference type="Pfam" id="PF07885"/>
    </source>
</evidence>
<keyword evidence="4" id="KW-0633">Potassium transport</keyword>
<evidence type="ECO:0000256" key="3">
    <source>
        <dbReference type="ARBA" id="ARBA00022448"/>
    </source>
</evidence>
<evidence type="ECO:0000256" key="13">
    <source>
        <dbReference type="SAM" id="Phobius"/>
    </source>
</evidence>
<evidence type="ECO:0000256" key="8">
    <source>
        <dbReference type="ARBA" id="ARBA00022989"/>
    </source>
</evidence>
<dbReference type="EMBL" id="UZAD01000189">
    <property type="protein sequence ID" value="VDN83047.1"/>
    <property type="molecule type" value="Genomic_DNA"/>
</dbReference>
<keyword evidence="9 12" id="KW-0406">Ion transport</keyword>
<dbReference type="GO" id="GO:0022841">
    <property type="term" value="F:potassium ion leak channel activity"/>
    <property type="evidence" value="ECO:0007669"/>
    <property type="project" value="TreeGrafter"/>
</dbReference>
<keyword evidence="8 13" id="KW-1133">Transmembrane helix</keyword>
<evidence type="ECO:0000256" key="1">
    <source>
        <dbReference type="ARBA" id="ARBA00004141"/>
    </source>
</evidence>
<feature type="transmembrane region" description="Helical" evidence="13">
    <location>
        <begin position="54"/>
        <end position="74"/>
    </location>
</feature>
<keyword evidence="16" id="KW-1185">Reference proteome</keyword>
<reference evidence="17" key="1">
    <citation type="submission" date="2017-02" db="UniProtKB">
        <authorList>
            <consortium name="WormBaseParasite"/>
        </authorList>
    </citation>
    <scope>IDENTIFICATION</scope>
</reference>
<keyword evidence="7" id="KW-0630">Potassium</keyword>
<evidence type="ECO:0000256" key="12">
    <source>
        <dbReference type="RuleBase" id="RU003857"/>
    </source>
</evidence>
<organism evidence="17">
    <name type="scientific">Brugia pahangi</name>
    <name type="common">Filarial nematode worm</name>
    <dbReference type="NCBI Taxonomy" id="6280"/>
    <lineage>
        <taxon>Eukaryota</taxon>
        <taxon>Metazoa</taxon>
        <taxon>Ecdysozoa</taxon>
        <taxon>Nematoda</taxon>
        <taxon>Chromadorea</taxon>
        <taxon>Rhabditida</taxon>
        <taxon>Spirurina</taxon>
        <taxon>Spiruromorpha</taxon>
        <taxon>Filarioidea</taxon>
        <taxon>Onchocercidae</taxon>
        <taxon>Brugia</taxon>
    </lineage>
</organism>
<reference evidence="15 16" key="2">
    <citation type="submission" date="2018-11" db="EMBL/GenBank/DDBJ databases">
        <authorList>
            <consortium name="Pathogen Informatics"/>
        </authorList>
    </citation>
    <scope>NUCLEOTIDE SEQUENCE [LARGE SCALE GENOMIC DNA]</scope>
</reference>
<feature type="domain" description="Potassium channel" evidence="14">
    <location>
        <begin position="148"/>
        <end position="212"/>
    </location>
</feature>
<dbReference type="GO" id="GO:0005886">
    <property type="term" value="C:plasma membrane"/>
    <property type="evidence" value="ECO:0007669"/>
    <property type="project" value="TreeGrafter"/>
</dbReference>
<accession>A0A0N4T156</accession>
<dbReference type="Gene3D" id="1.10.287.70">
    <property type="match status" value="1"/>
</dbReference>
<keyword evidence="5 12" id="KW-0812">Transmembrane</keyword>
<gene>
    <name evidence="15" type="ORF">BPAG_LOCUS1861</name>
</gene>
<dbReference type="SUPFAM" id="SSF81324">
    <property type="entry name" value="Voltage-gated potassium channels"/>
    <property type="match status" value="2"/>
</dbReference>
<keyword evidence="10 13" id="KW-0472">Membrane</keyword>
<protein>
    <submittedName>
        <fullName evidence="17">Ion channel</fullName>
    </submittedName>
</protein>
<dbReference type="STRING" id="6280.A0A0N4T156"/>
<evidence type="ECO:0000313" key="16">
    <source>
        <dbReference type="Proteomes" id="UP000278627"/>
    </source>
</evidence>
<feature type="transmembrane region" description="Helical" evidence="13">
    <location>
        <begin position="312"/>
        <end position="334"/>
    </location>
</feature>
<name>A0A0N4T156_BRUPA</name>
<sequence>MDLLTKLLHFTLLANTAANVIRQEAEVNIRRVRHVPRWMQLLRKVYHEYGLKHILLIIVLIIYQFIGAAIFYLCEASHDESLQTFWKENIKRNRTRLIDVIVSSMLNNTEYLFFLTSNQTRQIKRRLGQELTLYEKGLGIKYTDQKIRWDFWNAMLYAQFNDMSCFQTICTTIGYGHLYPSTTAGRIFTMLYAIIDIPLVLSILDDLGKLLTRCLKTPWYLTKCGCRRLSRYCTKQTMTEIWELDAEDKRDLEIFDLPIPIAISVVITWIFICSATFCLWEKDWDYFVAFYFFFISLSTTGLGDITPTQPKYLLMLFIYIIIGLSLVSMCINLIQSEMARTYEAGQLDNLSLNSADFSSESINQRICNKNCISSSNGSNIIDGSARSLSDNSLWRISVNNRKKFNKSSQTMLSFLSPCGNSNMYKYDYNIGIKFLPRNLSIDDVMKLMDTEEEDILVLTGLIRADSNVSDNSDDSSQLCEASKMKFIHSRLFYYYPRISSLLPNSPSTSLIQQNTFPNLNGASMTLSMHDIETNDEMEDQILFERAATMLNSSAAYFRSRPNLVPQRHNITEDDKKEEEKDDEEICTVHTKFTEGPQICRIDLGFRYIYAI</sequence>
<dbReference type="PANTHER" id="PTHR11003">
    <property type="entry name" value="POTASSIUM CHANNEL, SUBFAMILY K"/>
    <property type="match status" value="1"/>
</dbReference>
<feature type="transmembrane region" description="Helical" evidence="13">
    <location>
        <begin position="259"/>
        <end position="280"/>
    </location>
</feature>
<dbReference type="WBParaSite" id="BPAG_0000188001-mRNA-1">
    <property type="protein sequence ID" value="BPAG_0000188001-mRNA-1"/>
    <property type="gene ID" value="BPAG_0000188001"/>
</dbReference>
<dbReference type="AlphaFoldDB" id="A0A0N4T156"/>